<name>A0A8X7X133_POLSE</name>
<dbReference type="InterPro" id="IPR004170">
    <property type="entry name" value="WWE_dom"/>
</dbReference>
<evidence type="ECO:0000313" key="8">
    <source>
        <dbReference type="Proteomes" id="UP000886611"/>
    </source>
</evidence>
<evidence type="ECO:0000256" key="3">
    <source>
        <dbReference type="ARBA" id="ARBA00022679"/>
    </source>
</evidence>
<protein>
    <submittedName>
        <fullName evidence="7">PARP9 polymerase</fullName>
    </submittedName>
</protein>
<evidence type="ECO:0000256" key="2">
    <source>
        <dbReference type="ARBA" id="ARBA00022676"/>
    </source>
</evidence>
<dbReference type="InterPro" id="IPR002589">
    <property type="entry name" value="Macro_dom"/>
</dbReference>
<dbReference type="GO" id="GO:0010629">
    <property type="term" value="P:negative regulation of gene expression"/>
    <property type="evidence" value="ECO:0007669"/>
    <property type="project" value="TreeGrafter"/>
</dbReference>
<feature type="domain" description="Macro" evidence="6">
    <location>
        <begin position="250"/>
        <end position="408"/>
    </location>
</feature>
<evidence type="ECO:0000256" key="1">
    <source>
        <dbReference type="ARBA" id="ARBA00004123"/>
    </source>
</evidence>
<dbReference type="GO" id="GO:0060335">
    <property type="term" value="P:positive regulation of type II interferon-mediated signaling pathway"/>
    <property type="evidence" value="ECO:0007669"/>
    <property type="project" value="TreeGrafter"/>
</dbReference>
<evidence type="ECO:0000259" key="6">
    <source>
        <dbReference type="PROSITE" id="PS51154"/>
    </source>
</evidence>
<dbReference type="GO" id="GO:1990404">
    <property type="term" value="F:NAD+-protein mono-ADP-ribosyltransferase activity"/>
    <property type="evidence" value="ECO:0007669"/>
    <property type="project" value="TreeGrafter"/>
</dbReference>
<feature type="domain" description="Macro" evidence="6">
    <location>
        <begin position="54"/>
        <end position="244"/>
    </location>
</feature>
<comment type="subcellular location">
    <subcellularLocation>
        <location evidence="1">Nucleus</location>
    </subcellularLocation>
</comment>
<dbReference type="PANTHER" id="PTHR14453:SF70">
    <property type="entry name" value="PROTEIN MONO-ADP-RIBOSYLTRANSFERASE PARP9"/>
    <property type="match status" value="1"/>
</dbReference>
<feature type="non-terminal residue" evidence="7">
    <location>
        <position position="1"/>
    </location>
</feature>
<keyword evidence="4" id="KW-0520">NAD</keyword>
<dbReference type="PANTHER" id="PTHR14453">
    <property type="entry name" value="PARP/ZINC FINGER CCCH TYPE DOMAIN CONTAINING PROTEIN"/>
    <property type="match status" value="1"/>
</dbReference>
<sequence>MFPAGEESFQLQIPKDVAALLSENENLCQIFQQKFGCQTFVYSGDTRNNRNAAEVRYLKRLNNGITISVWKDDLTTHRVDAVVNAANEKLQHVGGLAYALAVAGGSIIEKESKEIISKQQKVDPGDAVVTSAGSLPCKKVIHAVGPIYTSYQGNDAEKACLILKKAVESILNLCVKEGLKSVAIPALSSGIFQFPLPLCAKIIVESIKKWMSFKHSRDLLTEIHLVNNDDPTVTEMQKWCRQIFGPNDKGEVMIDKHLGNVTLVIRKGCIEKEQADVIVNTISSDRDLKQGEISRAILMEAGGQLQKDIYRAHKISKDILRTDAFNMNCKAVYHVICTSWIGKKSEEALANVVKTCLQAASDEKMKSISFPAIGSGLLHFPKEIVARVIIDQIYTFANTYKGTNLTVNFVLYPGDREIFEVIYFCFGLLYKLTKYYSILIFSPFVENYNHLPSVPFIAFQGKTKEAIMEAKNWFEKMLMIQEKCIIQDKHIYYFGDEDHRDLSVIQNFYSVSLKEVLRNGKATLEITGQQSALFAAALATESICCRVHKLYAEEAEEHLQGALVQWHCTDCPAVADNSCSLEKAYLSGNTSEKIEANGHTFNISFSAMTAEESESGRKYEIERQALLDQDLKKMRKILNNEPYKMIQVDEITADFKERMQTFKRANLKVLKIEKIENPLLKIHFDLKKENMDGKEKTLYQRVPAKFCRLVCRAGFQRVYSQPDACHCSPAGAEFKACVSELGSALTWAHQLCIMLCSVTAKEILDILHKCFHAVDSVGFSFLFELIVKHQFMDFRNNKNTFLHLGFTFLETRLIS</sequence>
<reference evidence="7 8" key="1">
    <citation type="journal article" date="2021" name="Cell">
        <title>Tracing the genetic footprints of vertebrate landing in non-teleost ray-finned fishes.</title>
        <authorList>
            <person name="Bi X."/>
            <person name="Wang K."/>
            <person name="Yang L."/>
            <person name="Pan H."/>
            <person name="Jiang H."/>
            <person name="Wei Q."/>
            <person name="Fang M."/>
            <person name="Yu H."/>
            <person name="Zhu C."/>
            <person name="Cai Y."/>
            <person name="He Y."/>
            <person name="Gan X."/>
            <person name="Zeng H."/>
            <person name="Yu D."/>
            <person name="Zhu Y."/>
            <person name="Jiang H."/>
            <person name="Qiu Q."/>
            <person name="Yang H."/>
            <person name="Zhang Y.E."/>
            <person name="Wang W."/>
            <person name="Zhu M."/>
            <person name="He S."/>
            <person name="Zhang G."/>
        </authorList>
    </citation>
    <scope>NUCLEOTIDE SEQUENCE [LARGE SCALE GENOMIC DNA]</scope>
    <source>
        <strain evidence="7">Bchr_013</strain>
    </source>
</reference>
<dbReference type="Pfam" id="PF02825">
    <property type="entry name" value="WWE"/>
    <property type="match status" value="1"/>
</dbReference>
<dbReference type="Proteomes" id="UP000886611">
    <property type="component" value="Unassembled WGS sequence"/>
</dbReference>
<dbReference type="SUPFAM" id="SSF52949">
    <property type="entry name" value="Macro domain-like"/>
    <property type="match status" value="2"/>
</dbReference>
<evidence type="ECO:0000256" key="5">
    <source>
        <dbReference type="ARBA" id="ARBA00023242"/>
    </source>
</evidence>
<keyword evidence="5" id="KW-0539">Nucleus</keyword>
<evidence type="ECO:0000256" key="4">
    <source>
        <dbReference type="ARBA" id="ARBA00023027"/>
    </source>
</evidence>
<organism evidence="7 8">
    <name type="scientific">Polypterus senegalus</name>
    <name type="common">Senegal bichir</name>
    <dbReference type="NCBI Taxonomy" id="55291"/>
    <lineage>
        <taxon>Eukaryota</taxon>
        <taxon>Metazoa</taxon>
        <taxon>Chordata</taxon>
        <taxon>Craniata</taxon>
        <taxon>Vertebrata</taxon>
        <taxon>Euteleostomi</taxon>
        <taxon>Actinopterygii</taxon>
        <taxon>Polypteriformes</taxon>
        <taxon>Polypteridae</taxon>
        <taxon>Polypterus</taxon>
    </lineage>
</organism>
<dbReference type="GO" id="GO:0005634">
    <property type="term" value="C:nucleus"/>
    <property type="evidence" value="ECO:0007669"/>
    <property type="project" value="UniProtKB-SubCell"/>
</dbReference>
<keyword evidence="3" id="KW-0808">Transferase</keyword>
<keyword evidence="8" id="KW-1185">Reference proteome</keyword>
<dbReference type="GO" id="GO:0005737">
    <property type="term" value="C:cytoplasm"/>
    <property type="evidence" value="ECO:0007669"/>
    <property type="project" value="TreeGrafter"/>
</dbReference>
<dbReference type="InterPro" id="IPR043472">
    <property type="entry name" value="Macro_dom-like"/>
</dbReference>
<proteinExistence type="predicted"/>
<accession>A0A8X7X133</accession>
<dbReference type="GO" id="GO:0003714">
    <property type="term" value="F:transcription corepressor activity"/>
    <property type="evidence" value="ECO:0007669"/>
    <property type="project" value="TreeGrafter"/>
</dbReference>
<dbReference type="CDD" id="cd02907">
    <property type="entry name" value="Macro_Af1521_BAL-like"/>
    <property type="match status" value="1"/>
</dbReference>
<dbReference type="GO" id="GO:0070212">
    <property type="term" value="P:protein poly-ADP-ribosylation"/>
    <property type="evidence" value="ECO:0007669"/>
    <property type="project" value="TreeGrafter"/>
</dbReference>
<dbReference type="Pfam" id="PF01661">
    <property type="entry name" value="Macro"/>
    <property type="match status" value="2"/>
</dbReference>
<evidence type="ECO:0000313" key="7">
    <source>
        <dbReference type="EMBL" id="KAG2459585.1"/>
    </source>
</evidence>
<dbReference type="PROSITE" id="PS51154">
    <property type="entry name" value="MACRO"/>
    <property type="match status" value="2"/>
</dbReference>
<keyword evidence="2" id="KW-0328">Glycosyltransferase</keyword>
<dbReference type="GO" id="GO:0003950">
    <property type="term" value="F:NAD+ poly-ADP-ribosyltransferase activity"/>
    <property type="evidence" value="ECO:0007669"/>
    <property type="project" value="TreeGrafter"/>
</dbReference>
<dbReference type="SMART" id="SM00506">
    <property type="entry name" value="A1pp"/>
    <property type="match status" value="2"/>
</dbReference>
<dbReference type="Gene3D" id="3.40.220.10">
    <property type="entry name" value="Leucine Aminopeptidase, subunit E, domain 1"/>
    <property type="match status" value="2"/>
</dbReference>
<gene>
    <name evidence="7" type="primary">Parp9</name>
    <name evidence="7" type="ORF">GTO96_0019754</name>
</gene>
<feature type="non-terminal residue" evidence="7">
    <location>
        <position position="815"/>
    </location>
</feature>
<dbReference type="AlphaFoldDB" id="A0A8X7X133"/>
<dbReference type="EMBL" id="JAATIS010005477">
    <property type="protein sequence ID" value="KAG2459585.1"/>
    <property type="molecule type" value="Genomic_DNA"/>
</dbReference>
<comment type="caution">
    <text evidence="7">The sequence shown here is derived from an EMBL/GenBank/DDBJ whole genome shotgun (WGS) entry which is preliminary data.</text>
</comment>
<dbReference type="InterPro" id="IPR052056">
    <property type="entry name" value="Mono-ARTD/PARP"/>
</dbReference>
<dbReference type="Gene3D" id="3.90.228.10">
    <property type="match status" value="1"/>
</dbReference>
<dbReference type="GO" id="GO:0044389">
    <property type="term" value="F:ubiquitin-like protein ligase binding"/>
    <property type="evidence" value="ECO:0007669"/>
    <property type="project" value="TreeGrafter"/>
</dbReference>